<feature type="chain" id="PRO_5046415774" evidence="1">
    <location>
        <begin position="21"/>
        <end position="134"/>
    </location>
</feature>
<keyword evidence="3" id="KW-1185">Reference proteome</keyword>
<evidence type="ECO:0000256" key="1">
    <source>
        <dbReference type="SAM" id="SignalP"/>
    </source>
</evidence>
<protein>
    <submittedName>
        <fullName evidence="2">Uncharacterized protein</fullName>
    </submittedName>
</protein>
<sequence length="134" mass="14525">MIRLLATGAIFALASGAALAADDEICRSVSTSWEEAGRALQTRMSTQAIDGCKRIFHVVDGVETEGRDCNCDLVADGMEARFTSPRSLYQTRRLLEACYGPSTAPVADPPTIEIVTKPARPAAPEQPRIIFRDQ</sequence>
<evidence type="ECO:0000313" key="2">
    <source>
        <dbReference type="EMBL" id="GGB76821.1"/>
    </source>
</evidence>
<gene>
    <name evidence="2" type="ORF">GCM10011503_26980</name>
</gene>
<dbReference type="RefSeq" id="WP_084391266.1">
    <property type="nucleotide sequence ID" value="NZ_BMKF01000002.1"/>
</dbReference>
<keyword evidence="1" id="KW-0732">Signal</keyword>
<evidence type="ECO:0000313" key="3">
    <source>
        <dbReference type="Proteomes" id="UP000628854"/>
    </source>
</evidence>
<name>A0ABQ1JWY1_9PROT</name>
<feature type="signal peptide" evidence="1">
    <location>
        <begin position="1"/>
        <end position="20"/>
    </location>
</feature>
<proteinExistence type="predicted"/>
<accession>A0ABQ1JWY1</accession>
<organism evidence="2 3">
    <name type="scientific">Henriciella pelagia</name>
    <dbReference type="NCBI Taxonomy" id="1977912"/>
    <lineage>
        <taxon>Bacteria</taxon>
        <taxon>Pseudomonadati</taxon>
        <taxon>Pseudomonadota</taxon>
        <taxon>Alphaproteobacteria</taxon>
        <taxon>Hyphomonadales</taxon>
        <taxon>Hyphomonadaceae</taxon>
        <taxon>Henriciella</taxon>
    </lineage>
</organism>
<dbReference type="EMBL" id="BMKF01000002">
    <property type="protein sequence ID" value="GGB76821.1"/>
    <property type="molecule type" value="Genomic_DNA"/>
</dbReference>
<reference evidence="3" key="1">
    <citation type="journal article" date="2019" name="Int. J. Syst. Evol. Microbiol.">
        <title>The Global Catalogue of Microorganisms (GCM) 10K type strain sequencing project: providing services to taxonomists for standard genome sequencing and annotation.</title>
        <authorList>
            <consortium name="The Broad Institute Genomics Platform"/>
            <consortium name="The Broad Institute Genome Sequencing Center for Infectious Disease"/>
            <person name="Wu L."/>
            <person name="Ma J."/>
        </authorList>
    </citation>
    <scope>NUCLEOTIDE SEQUENCE [LARGE SCALE GENOMIC DNA]</scope>
    <source>
        <strain evidence="3">CGMCC 1.15928</strain>
    </source>
</reference>
<dbReference type="Proteomes" id="UP000628854">
    <property type="component" value="Unassembled WGS sequence"/>
</dbReference>
<comment type="caution">
    <text evidence="2">The sequence shown here is derived from an EMBL/GenBank/DDBJ whole genome shotgun (WGS) entry which is preliminary data.</text>
</comment>